<evidence type="ECO:0000313" key="1">
    <source>
        <dbReference type="EMBL" id="CAF1226577.1"/>
    </source>
</evidence>
<dbReference type="Proteomes" id="UP000677228">
    <property type="component" value="Unassembled WGS sequence"/>
</dbReference>
<accession>A0A8S2ESE3</accession>
<dbReference type="EMBL" id="CAJNOK010015495">
    <property type="protein sequence ID" value="CAF1226577.1"/>
    <property type="molecule type" value="Genomic_DNA"/>
</dbReference>
<reference evidence="1" key="1">
    <citation type="submission" date="2021-02" db="EMBL/GenBank/DDBJ databases">
        <authorList>
            <person name="Nowell W R."/>
        </authorList>
    </citation>
    <scope>NUCLEOTIDE SEQUENCE</scope>
</reference>
<evidence type="ECO:0000313" key="3">
    <source>
        <dbReference type="Proteomes" id="UP000677228"/>
    </source>
</evidence>
<comment type="caution">
    <text evidence="1">The sequence shown here is derived from an EMBL/GenBank/DDBJ whole genome shotgun (WGS) entry which is preliminary data.</text>
</comment>
<sequence>MTFTQQIDSDSYRMIKKITNVDQARRIIAVTYFQAQDVDYFSSIIIRKIKFSIHCSKQCRKTNDGIVLLKLPQQFSSCTQVALIEEIIKVKNEIFLAVQLLETRGKLKLTLDSHEVLCPFVYVGSINPLQDLLFLPASCIIEKMSSYYDKANQYYYYLQYPNLTEST</sequence>
<name>A0A8S2ESE3_9BILA</name>
<proteinExistence type="predicted"/>
<dbReference type="AlphaFoldDB" id="A0A8S2ESE3"/>
<protein>
    <submittedName>
        <fullName evidence="1">Uncharacterized protein</fullName>
    </submittedName>
</protein>
<evidence type="ECO:0000313" key="2">
    <source>
        <dbReference type="EMBL" id="CAF4034652.1"/>
    </source>
</evidence>
<dbReference type="Proteomes" id="UP000682733">
    <property type="component" value="Unassembled WGS sequence"/>
</dbReference>
<organism evidence="1 3">
    <name type="scientific">Didymodactylos carnosus</name>
    <dbReference type="NCBI Taxonomy" id="1234261"/>
    <lineage>
        <taxon>Eukaryota</taxon>
        <taxon>Metazoa</taxon>
        <taxon>Spiralia</taxon>
        <taxon>Gnathifera</taxon>
        <taxon>Rotifera</taxon>
        <taxon>Eurotatoria</taxon>
        <taxon>Bdelloidea</taxon>
        <taxon>Philodinida</taxon>
        <taxon>Philodinidae</taxon>
        <taxon>Didymodactylos</taxon>
    </lineage>
</organism>
<dbReference type="EMBL" id="CAJOBA010037038">
    <property type="protein sequence ID" value="CAF4034652.1"/>
    <property type="molecule type" value="Genomic_DNA"/>
</dbReference>
<gene>
    <name evidence="1" type="ORF">OVA965_LOCUS25177</name>
    <name evidence="2" type="ORF">TMI583_LOCUS25903</name>
</gene>